<dbReference type="InterPro" id="IPR036020">
    <property type="entry name" value="WW_dom_sf"/>
</dbReference>
<dbReference type="AlphaFoldDB" id="A0A1V9YEY5"/>
<dbReference type="Proteomes" id="UP000243579">
    <property type="component" value="Unassembled WGS sequence"/>
</dbReference>
<feature type="domain" description="WW" evidence="2">
    <location>
        <begin position="285"/>
        <end position="312"/>
    </location>
</feature>
<dbReference type="CDD" id="cd00201">
    <property type="entry name" value="WW"/>
    <property type="match status" value="1"/>
</dbReference>
<sequence length="315" mass="35830">MLPLLRQARVVAKSSALRAAFSSAAPDLKTQIPPPAPYTGLFSTNFDVTQPEHKARMERWKWILELLGYFNEEATVTNKSALLYNSCVNQAAHPSFYRALDLPPDFRSQQALLILHVWIVHRRLIGAKTPNAPKDKVDPGKLLQEALFDRLWEDTTVRIRNQNVSELTVNKHLHEVQQRSFNQCVAYDQYFASHGAKRSLSEAISKHVLNVEPSSKPSQTALLTAYVQRELKTIQKVLVIEEGPEMPLEALETGDLPWGPPLANPGNMTYDDDEFDLIGQRYGNWRSALDVRGTRYFWNLTTRFSSWDKPTDATK</sequence>
<reference evidence="3 4" key="1">
    <citation type="journal article" date="2014" name="Genome Biol. Evol.">
        <title>The secreted proteins of Achlya hypogyna and Thraustotheca clavata identify the ancestral oomycete secretome and reveal gene acquisitions by horizontal gene transfer.</title>
        <authorList>
            <person name="Misner I."/>
            <person name="Blouin N."/>
            <person name="Leonard G."/>
            <person name="Richards T.A."/>
            <person name="Lane C.E."/>
        </authorList>
    </citation>
    <scope>NUCLEOTIDE SEQUENCE [LARGE SCALE GENOMIC DNA]</scope>
    <source>
        <strain evidence="3 4">ATCC 48635</strain>
    </source>
</reference>
<evidence type="ECO:0000313" key="4">
    <source>
        <dbReference type="Proteomes" id="UP000243579"/>
    </source>
</evidence>
<dbReference type="Pfam" id="PF03981">
    <property type="entry name" value="Ubiq_cyt_C_chap"/>
    <property type="match status" value="1"/>
</dbReference>
<dbReference type="OrthoDB" id="10253878at2759"/>
<accession>A0A1V9YEY5</accession>
<comment type="caution">
    <text evidence="3">The sequence shown here is derived from an EMBL/GenBank/DDBJ whole genome shotgun (WGS) entry which is preliminary data.</text>
</comment>
<dbReference type="InterPro" id="IPR001202">
    <property type="entry name" value="WW_dom"/>
</dbReference>
<dbReference type="InterPro" id="IPR021150">
    <property type="entry name" value="Ubiq_cyt_c_chap"/>
</dbReference>
<name>A0A1V9YEY5_ACHHY</name>
<dbReference type="PANTHER" id="PTHR12184:SF1">
    <property type="entry name" value="UBIQUINOL-CYTOCHROME-C REDUCTASE COMPLEX ASSEMBLY FACTOR 1"/>
    <property type="match status" value="1"/>
</dbReference>
<gene>
    <name evidence="3" type="ORF">ACHHYP_13726</name>
</gene>
<dbReference type="GO" id="GO:0034551">
    <property type="term" value="P:mitochondrial respiratory chain complex III assembly"/>
    <property type="evidence" value="ECO:0007669"/>
    <property type="project" value="TreeGrafter"/>
</dbReference>
<evidence type="ECO:0000313" key="3">
    <source>
        <dbReference type="EMBL" id="OQR84207.1"/>
    </source>
</evidence>
<dbReference type="InterPro" id="IPR007129">
    <property type="entry name" value="Ubiqinol_cyt_c_chaperone_CPB3"/>
</dbReference>
<dbReference type="SUPFAM" id="SSF51045">
    <property type="entry name" value="WW domain"/>
    <property type="match status" value="1"/>
</dbReference>
<proteinExistence type="inferred from homology"/>
<evidence type="ECO:0000259" key="2">
    <source>
        <dbReference type="PROSITE" id="PS50020"/>
    </source>
</evidence>
<organism evidence="3 4">
    <name type="scientific">Achlya hypogyna</name>
    <name type="common">Oomycete</name>
    <name type="synonym">Protoachlya hypogyna</name>
    <dbReference type="NCBI Taxonomy" id="1202772"/>
    <lineage>
        <taxon>Eukaryota</taxon>
        <taxon>Sar</taxon>
        <taxon>Stramenopiles</taxon>
        <taxon>Oomycota</taxon>
        <taxon>Saprolegniomycetes</taxon>
        <taxon>Saprolegniales</taxon>
        <taxon>Achlyaceae</taxon>
        <taxon>Achlya</taxon>
    </lineage>
</organism>
<protein>
    <recommendedName>
        <fullName evidence="2">WW domain-containing protein</fullName>
    </recommendedName>
</protein>
<dbReference type="PANTHER" id="PTHR12184">
    <property type="entry name" value="UBIQUINOL-CYTOCHROME C REDUCTASE COMPLEX ASSEMBLY FACTOR 1 FAMILY MEMBER"/>
    <property type="match status" value="1"/>
</dbReference>
<dbReference type="EMBL" id="JNBR01001922">
    <property type="protein sequence ID" value="OQR84207.1"/>
    <property type="molecule type" value="Genomic_DNA"/>
</dbReference>
<evidence type="ECO:0000256" key="1">
    <source>
        <dbReference type="ARBA" id="ARBA00006407"/>
    </source>
</evidence>
<comment type="similarity">
    <text evidence="1">Belongs to the CBP3 family.</text>
</comment>
<dbReference type="PROSITE" id="PS50020">
    <property type="entry name" value="WW_DOMAIN_2"/>
    <property type="match status" value="1"/>
</dbReference>
<dbReference type="GO" id="GO:0005739">
    <property type="term" value="C:mitochondrion"/>
    <property type="evidence" value="ECO:0007669"/>
    <property type="project" value="TreeGrafter"/>
</dbReference>
<dbReference type="PROSITE" id="PS01159">
    <property type="entry name" value="WW_DOMAIN_1"/>
    <property type="match status" value="1"/>
</dbReference>
<keyword evidence="4" id="KW-1185">Reference proteome</keyword>
<dbReference type="STRING" id="1202772.A0A1V9YEY5"/>